<keyword evidence="2" id="KW-1185">Reference proteome</keyword>
<gene>
    <name evidence="1" type="ORF">VL20_1942</name>
</gene>
<evidence type="ECO:0000313" key="2">
    <source>
        <dbReference type="Proteomes" id="UP000068167"/>
    </source>
</evidence>
<protein>
    <submittedName>
        <fullName evidence="1">Uncharacterized protein</fullName>
    </submittedName>
</protein>
<dbReference type="PATRIC" id="fig|1638788.3.peg.1951"/>
<name>A0A0K1RZ57_9CHRO</name>
<accession>A0A0K1RZ57</accession>
<dbReference type="EMBL" id="CP011339">
    <property type="protein sequence ID" value="AKV67068.1"/>
    <property type="molecule type" value="Genomic_DNA"/>
</dbReference>
<dbReference type="KEGG" id="mpk:VL20_1942"/>
<organism evidence="1 2">
    <name type="scientific">Microcystis panniformis FACHB-1757</name>
    <dbReference type="NCBI Taxonomy" id="1638788"/>
    <lineage>
        <taxon>Bacteria</taxon>
        <taxon>Bacillati</taxon>
        <taxon>Cyanobacteriota</taxon>
        <taxon>Cyanophyceae</taxon>
        <taxon>Oscillatoriophycideae</taxon>
        <taxon>Chroococcales</taxon>
        <taxon>Microcystaceae</taxon>
        <taxon>Microcystis</taxon>
    </lineage>
</organism>
<proteinExistence type="predicted"/>
<sequence>MSSCIPNNEAVKLGAVGGESLTHVSQGEEMEVTLFSNPNG</sequence>
<evidence type="ECO:0000313" key="1">
    <source>
        <dbReference type="EMBL" id="AKV67068.1"/>
    </source>
</evidence>
<reference evidence="1 2" key="1">
    <citation type="journal article" date="2016" name="Stand. Genomic Sci.">
        <title>Complete genome sequence and genomic characterization of Microcystis panniformis FACHB 1757 by third-generation sequencing.</title>
        <authorList>
            <person name="Zhang J.Y."/>
            <person name="Guan R."/>
            <person name="Zhang H.J."/>
            <person name="Li H."/>
            <person name="Xiao P."/>
            <person name="Yu G.L."/>
            <person name="Du L."/>
            <person name="Cao D.M."/>
            <person name="Zhu B.C."/>
            <person name="Li R.H."/>
            <person name="Lu Z.H."/>
        </authorList>
    </citation>
    <scope>NUCLEOTIDE SEQUENCE [LARGE SCALE GENOMIC DNA]</scope>
    <source>
        <strain evidence="1 2">FACHB-1757</strain>
    </source>
</reference>
<dbReference type="AlphaFoldDB" id="A0A0K1RZ57"/>
<dbReference type="Proteomes" id="UP000068167">
    <property type="component" value="Chromosome"/>
</dbReference>